<dbReference type="OrthoDB" id="1922093at2759"/>
<dbReference type="SUPFAM" id="SSF47459">
    <property type="entry name" value="HLH, helix-loop-helix DNA-binding domain"/>
    <property type="match status" value="1"/>
</dbReference>
<keyword evidence="7" id="KW-1185">Reference proteome</keyword>
<dbReference type="GO" id="GO:0005634">
    <property type="term" value="C:nucleus"/>
    <property type="evidence" value="ECO:0007669"/>
    <property type="project" value="UniProtKB-SubCell"/>
</dbReference>
<evidence type="ECO:0000313" key="7">
    <source>
        <dbReference type="Proteomes" id="UP000195402"/>
    </source>
</evidence>
<dbReference type="GO" id="GO:0006355">
    <property type="term" value="P:regulation of DNA-templated transcription"/>
    <property type="evidence" value="ECO:0007669"/>
    <property type="project" value="InterPro"/>
</dbReference>
<dbReference type="AlphaFoldDB" id="A0A200Q8T4"/>
<evidence type="ECO:0000256" key="3">
    <source>
        <dbReference type="ARBA" id="ARBA00023163"/>
    </source>
</evidence>
<dbReference type="InterPro" id="IPR044660">
    <property type="entry name" value="IBH1-like"/>
</dbReference>
<dbReference type="Proteomes" id="UP000195402">
    <property type="component" value="Unassembled WGS sequence"/>
</dbReference>
<organism evidence="6 7">
    <name type="scientific">Macleaya cordata</name>
    <name type="common">Five-seeded plume-poppy</name>
    <name type="synonym">Bocconia cordata</name>
    <dbReference type="NCBI Taxonomy" id="56857"/>
    <lineage>
        <taxon>Eukaryota</taxon>
        <taxon>Viridiplantae</taxon>
        <taxon>Streptophyta</taxon>
        <taxon>Embryophyta</taxon>
        <taxon>Tracheophyta</taxon>
        <taxon>Spermatophyta</taxon>
        <taxon>Magnoliopsida</taxon>
        <taxon>Ranunculales</taxon>
        <taxon>Papaveraceae</taxon>
        <taxon>Papaveroideae</taxon>
        <taxon>Macleaya</taxon>
    </lineage>
</organism>
<proteinExistence type="predicted"/>
<dbReference type="STRING" id="56857.A0A200Q8T4"/>
<accession>A0A200Q8T4</accession>
<protein>
    <recommendedName>
        <fullName evidence="5">IBH1-like N-terminal domain-containing protein</fullName>
    </recommendedName>
</protein>
<dbReference type="EMBL" id="MVGT01002672">
    <property type="protein sequence ID" value="OVA06906.1"/>
    <property type="molecule type" value="Genomic_DNA"/>
</dbReference>
<dbReference type="InterPro" id="IPR036638">
    <property type="entry name" value="HLH_DNA-bd_sf"/>
</dbReference>
<dbReference type="PANTHER" id="PTHR33124:SF5">
    <property type="entry name" value="TRANSCRIPTION FACTOR IBH1-LIKE 1"/>
    <property type="match status" value="1"/>
</dbReference>
<feature type="domain" description="IBH1-like N-terminal" evidence="5">
    <location>
        <begin position="5"/>
        <end position="70"/>
    </location>
</feature>
<dbReference type="FunCoup" id="A0A200Q8T4">
    <property type="interactions" value="233"/>
</dbReference>
<dbReference type="CDD" id="cd11444">
    <property type="entry name" value="bHLH_AtIBH1_like"/>
    <property type="match status" value="1"/>
</dbReference>
<comment type="caution">
    <text evidence="6">The sequence shown here is derived from an EMBL/GenBank/DDBJ whole genome shotgun (WGS) entry which is preliminary data.</text>
</comment>
<dbReference type="InterPro" id="IPR044549">
    <property type="entry name" value="bHLH_AtIBH1-like"/>
</dbReference>
<comment type="subcellular location">
    <subcellularLocation>
        <location evidence="1">Nucleus</location>
    </subcellularLocation>
</comment>
<sequence>MHSPTSFKQEFIKKWAMALKFCCGSSSTKKMMSFSERKKIIKLSSDIAMASARNGKTCWSRALISKASKEYENFSILTVNPSMAGSSLWCNKRVVRSKKILKSCRVRRIKKNVPPRRVRASSIAKTMVKKRTQVLKELVPGGESMDEISLLEETLDYIVSLQAQVDVMRGLVDAFNLSS</sequence>
<gene>
    <name evidence="6" type="ORF">BVC80_1735g5</name>
</gene>
<evidence type="ECO:0000259" key="5">
    <source>
        <dbReference type="Pfam" id="PF26576"/>
    </source>
</evidence>
<keyword evidence="4" id="KW-0539">Nucleus</keyword>
<name>A0A200Q8T4_MACCD</name>
<dbReference type="PANTHER" id="PTHR33124">
    <property type="entry name" value="TRANSCRIPTION FACTOR IBH1-LIKE 1"/>
    <property type="match status" value="1"/>
</dbReference>
<dbReference type="GO" id="GO:0046983">
    <property type="term" value="F:protein dimerization activity"/>
    <property type="evidence" value="ECO:0007669"/>
    <property type="project" value="InterPro"/>
</dbReference>
<dbReference type="OMA" id="IMRLAMS"/>
<evidence type="ECO:0000313" key="6">
    <source>
        <dbReference type="EMBL" id="OVA06906.1"/>
    </source>
</evidence>
<keyword evidence="2" id="KW-0805">Transcription regulation</keyword>
<evidence type="ECO:0000256" key="4">
    <source>
        <dbReference type="ARBA" id="ARBA00023242"/>
    </source>
</evidence>
<dbReference type="InParanoid" id="A0A200Q8T4"/>
<dbReference type="InterPro" id="IPR059002">
    <property type="entry name" value="IBH1_N"/>
</dbReference>
<dbReference type="Pfam" id="PF26576">
    <property type="entry name" value="IBH1_N"/>
    <property type="match status" value="1"/>
</dbReference>
<keyword evidence="3" id="KW-0804">Transcription</keyword>
<dbReference type="GO" id="GO:0000976">
    <property type="term" value="F:transcription cis-regulatory region binding"/>
    <property type="evidence" value="ECO:0007669"/>
    <property type="project" value="UniProtKB-ARBA"/>
</dbReference>
<reference evidence="6 7" key="1">
    <citation type="journal article" date="2017" name="Mol. Plant">
        <title>The Genome of Medicinal Plant Macleaya cordata Provides New Insights into Benzylisoquinoline Alkaloids Metabolism.</title>
        <authorList>
            <person name="Liu X."/>
            <person name="Liu Y."/>
            <person name="Huang P."/>
            <person name="Ma Y."/>
            <person name="Qing Z."/>
            <person name="Tang Q."/>
            <person name="Cao H."/>
            <person name="Cheng P."/>
            <person name="Zheng Y."/>
            <person name="Yuan Z."/>
            <person name="Zhou Y."/>
            <person name="Liu J."/>
            <person name="Tang Z."/>
            <person name="Zhuo Y."/>
            <person name="Zhang Y."/>
            <person name="Yu L."/>
            <person name="Huang J."/>
            <person name="Yang P."/>
            <person name="Peng Q."/>
            <person name="Zhang J."/>
            <person name="Jiang W."/>
            <person name="Zhang Z."/>
            <person name="Lin K."/>
            <person name="Ro D.K."/>
            <person name="Chen X."/>
            <person name="Xiong X."/>
            <person name="Shang Y."/>
            <person name="Huang S."/>
            <person name="Zeng J."/>
        </authorList>
    </citation>
    <scope>NUCLEOTIDE SEQUENCE [LARGE SCALE GENOMIC DNA]</scope>
    <source>
        <strain evidence="7">cv. BLH2017</strain>
        <tissue evidence="6">Root</tissue>
    </source>
</reference>
<evidence type="ECO:0000256" key="2">
    <source>
        <dbReference type="ARBA" id="ARBA00023015"/>
    </source>
</evidence>
<evidence type="ECO:0000256" key="1">
    <source>
        <dbReference type="ARBA" id="ARBA00004123"/>
    </source>
</evidence>